<keyword evidence="2" id="KW-0732">Signal</keyword>
<reference evidence="3" key="1">
    <citation type="journal article" date="2023" name="PhytoFront">
        <title>Draft Genome Resources of Seven Strains of Tilletia horrida, Causal Agent of Kernel Smut of Rice.</title>
        <authorList>
            <person name="Khanal S."/>
            <person name="Antony Babu S."/>
            <person name="Zhou X.G."/>
        </authorList>
    </citation>
    <scope>NUCLEOTIDE SEQUENCE</scope>
    <source>
        <strain evidence="3">TX3</strain>
    </source>
</reference>
<keyword evidence="4" id="KW-1185">Reference proteome</keyword>
<evidence type="ECO:0000313" key="3">
    <source>
        <dbReference type="EMBL" id="KAK0524913.1"/>
    </source>
</evidence>
<evidence type="ECO:0000256" key="1">
    <source>
        <dbReference type="SAM" id="MobiDB-lite"/>
    </source>
</evidence>
<sequence>MRPRFQVDMMLASAKSLALVAVLAAQLGAVASLAIGSGTDTRGDRNTACTPFVPLIGLLECYSGKCETFLGIDGRPISYCTGVQNGGKCRTVNDCYYPPADVSCKPHTDSSGNTANRCIPNDPRACFTDTDCQDPALNLPGAKCNNQFKICYDVCNNKDIPCAPRSTITSTKTKAASSTTKRATSTSTKTK</sequence>
<feature type="signal peptide" evidence="2">
    <location>
        <begin position="1"/>
        <end position="32"/>
    </location>
</feature>
<gene>
    <name evidence="3" type="ORF">OC842_005679</name>
</gene>
<dbReference type="EMBL" id="JAPDMQ010000426">
    <property type="protein sequence ID" value="KAK0524913.1"/>
    <property type="molecule type" value="Genomic_DNA"/>
</dbReference>
<dbReference type="Proteomes" id="UP001176521">
    <property type="component" value="Unassembled WGS sequence"/>
</dbReference>
<proteinExistence type="predicted"/>
<feature type="region of interest" description="Disordered" evidence="1">
    <location>
        <begin position="171"/>
        <end position="191"/>
    </location>
</feature>
<protein>
    <submittedName>
        <fullName evidence="3">Uncharacterized protein</fullName>
    </submittedName>
</protein>
<evidence type="ECO:0000313" key="4">
    <source>
        <dbReference type="Proteomes" id="UP001176521"/>
    </source>
</evidence>
<feature type="chain" id="PRO_5042920295" evidence="2">
    <location>
        <begin position="33"/>
        <end position="191"/>
    </location>
</feature>
<comment type="caution">
    <text evidence="3">The sequence shown here is derived from an EMBL/GenBank/DDBJ whole genome shotgun (WGS) entry which is preliminary data.</text>
</comment>
<evidence type="ECO:0000256" key="2">
    <source>
        <dbReference type="SAM" id="SignalP"/>
    </source>
</evidence>
<dbReference type="AlphaFoldDB" id="A0AAN6G7G4"/>
<organism evidence="3 4">
    <name type="scientific">Tilletia horrida</name>
    <dbReference type="NCBI Taxonomy" id="155126"/>
    <lineage>
        <taxon>Eukaryota</taxon>
        <taxon>Fungi</taxon>
        <taxon>Dikarya</taxon>
        <taxon>Basidiomycota</taxon>
        <taxon>Ustilaginomycotina</taxon>
        <taxon>Exobasidiomycetes</taxon>
        <taxon>Tilletiales</taxon>
        <taxon>Tilletiaceae</taxon>
        <taxon>Tilletia</taxon>
    </lineage>
</organism>
<accession>A0AAN6G7G4</accession>
<name>A0AAN6G7G4_9BASI</name>